<feature type="compositionally biased region" description="Polar residues" evidence="1">
    <location>
        <begin position="15"/>
        <end position="52"/>
    </location>
</feature>
<gene>
    <name evidence="2" type="ORF">L916_19431</name>
</gene>
<feature type="region of interest" description="Disordered" evidence="1">
    <location>
        <begin position="1"/>
        <end position="52"/>
    </location>
</feature>
<evidence type="ECO:0000313" key="2">
    <source>
        <dbReference type="EMBL" id="ETL26982.1"/>
    </source>
</evidence>
<dbReference type="Proteomes" id="UP000053864">
    <property type="component" value="Unassembled WGS sequence"/>
</dbReference>
<protein>
    <submittedName>
        <fullName evidence="2">Uncharacterized protein</fullName>
    </submittedName>
</protein>
<organism evidence="2">
    <name type="scientific">Phytophthora nicotianae</name>
    <name type="common">Potato buckeye rot agent</name>
    <name type="synonym">Phytophthora parasitica</name>
    <dbReference type="NCBI Taxonomy" id="4792"/>
    <lineage>
        <taxon>Eukaryota</taxon>
        <taxon>Sar</taxon>
        <taxon>Stramenopiles</taxon>
        <taxon>Oomycota</taxon>
        <taxon>Peronosporomycetes</taxon>
        <taxon>Peronosporales</taxon>
        <taxon>Peronosporaceae</taxon>
        <taxon>Phytophthora</taxon>
    </lineage>
</organism>
<accession>W2I0G5</accession>
<dbReference type="AlphaFoldDB" id="W2I0G5"/>
<dbReference type="EMBL" id="KI676096">
    <property type="protein sequence ID" value="ETL26982.1"/>
    <property type="molecule type" value="Genomic_DNA"/>
</dbReference>
<name>W2I0G5_PHYNI</name>
<sequence length="102" mass="10983">MSSRWFKTKDLGRASASQISGSCPSIVTNTLSSGTSSRQSPGAALLSSSGPKRHCTLSTGTRYSFNWYGKSRLPLFRQCLNTNNRSLSSGEPHVLSASLIQE</sequence>
<evidence type="ECO:0000256" key="1">
    <source>
        <dbReference type="SAM" id="MobiDB-lite"/>
    </source>
</evidence>
<proteinExistence type="predicted"/>
<reference evidence="2" key="1">
    <citation type="submission" date="2013-11" db="EMBL/GenBank/DDBJ databases">
        <title>The Genome Sequence of Phytophthora parasitica CJ05E6.</title>
        <authorList>
            <consortium name="The Broad Institute Genomics Platform"/>
            <person name="Russ C."/>
            <person name="Tyler B."/>
            <person name="Panabieres F."/>
            <person name="Shan W."/>
            <person name="Tripathy S."/>
            <person name="Grunwald N."/>
            <person name="Machado M."/>
            <person name="Johnson C.S."/>
            <person name="Arredondo F."/>
            <person name="Hong C."/>
            <person name="Coffey M."/>
            <person name="Young S.K."/>
            <person name="Zeng Q."/>
            <person name="Gargeya S."/>
            <person name="Fitzgerald M."/>
            <person name="Abouelleil A."/>
            <person name="Alvarado L."/>
            <person name="Chapman S.B."/>
            <person name="Gainer-Dewar J."/>
            <person name="Goldberg J."/>
            <person name="Griggs A."/>
            <person name="Gujja S."/>
            <person name="Hansen M."/>
            <person name="Howarth C."/>
            <person name="Imamovic A."/>
            <person name="Ireland A."/>
            <person name="Larimer J."/>
            <person name="McCowan C."/>
            <person name="Murphy C."/>
            <person name="Pearson M."/>
            <person name="Poon T.W."/>
            <person name="Priest M."/>
            <person name="Roberts A."/>
            <person name="Saif S."/>
            <person name="Shea T."/>
            <person name="Sykes S."/>
            <person name="Wortman J."/>
            <person name="Nusbaum C."/>
            <person name="Birren B."/>
        </authorList>
    </citation>
    <scope>NUCLEOTIDE SEQUENCE [LARGE SCALE GENOMIC DNA]</scope>
    <source>
        <strain evidence="2">CJ05E6</strain>
    </source>
</reference>